<reference evidence="1 2" key="1">
    <citation type="submission" date="2017-01" db="EMBL/GenBank/DDBJ databases">
        <title>The complete genome sequence of a sulfur-oxidizing marine bacterium Thioclava sp. 25B10_4T.</title>
        <authorList>
            <person name="Liu Y."/>
            <person name="Lai Q."/>
            <person name="Shao Z."/>
        </authorList>
    </citation>
    <scope>NUCLEOTIDE SEQUENCE [LARGE SCALE GENOMIC DNA]</scope>
    <source>
        <strain evidence="1 2">25B10_4</strain>
    </source>
</reference>
<accession>A0ABM6IIS5</accession>
<evidence type="ECO:0008006" key="3">
    <source>
        <dbReference type="Google" id="ProtNLM"/>
    </source>
</evidence>
<evidence type="ECO:0000313" key="1">
    <source>
        <dbReference type="EMBL" id="AQS48742.1"/>
    </source>
</evidence>
<dbReference type="RefSeq" id="WP_075775561.1">
    <property type="nucleotide sequence ID" value="NZ_CP019437.1"/>
</dbReference>
<protein>
    <recommendedName>
        <fullName evidence="3">Transposase</fullName>
    </recommendedName>
</protein>
<name>A0ABM6IIS5_9RHOB</name>
<organism evidence="1 2">
    <name type="scientific">Thioclava nitratireducens</name>
    <dbReference type="NCBI Taxonomy" id="1915078"/>
    <lineage>
        <taxon>Bacteria</taxon>
        <taxon>Pseudomonadati</taxon>
        <taxon>Pseudomonadota</taxon>
        <taxon>Alphaproteobacteria</taxon>
        <taxon>Rhodobacterales</taxon>
        <taxon>Paracoccaceae</taxon>
        <taxon>Thioclava</taxon>
    </lineage>
</organism>
<proteinExistence type="predicted"/>
<dbReference type="EMBL" id="CP019437">
    <property type="protein sequence ID" value="AQS48742.1"/>
    <property type="molecule type" value="Genomic_DNA"/>
</dbReference>
<keyword evidence="2" id="KW-1185">Reference proteome</keyword>
<dbReference type="Proteomes" id="UP000185622">
    <property type="component" value="Chromosome"/>
</dbReference>
<evidence type="ECO:0000313" key="2">
    <source>
        <dbReference type="Proteomes" id="UP000185622"/>
    </source>
</evidence>
<gene>
    <name evidence="1" type="ORF">BMG03_13770</name>
</gene>
<sequence>MSINMEKIKRALPAPMPNGRKSVIRMRPDVAEIVVDCVVRRRPFIEIAKRCAVNIETLHTFRRNYITPEIEKLILAEVKLAERRDVDTVVNGAQDDVSKGILGIIKEQRSLYRALKKKVDDDDRDLEDLLPGLARLLRDQTKTHEAMLKTYSMLRDKTTVMIPLNEHPDAAPLLDALFLLFTENPIAGERFREILKAKRITLDVA</sequence>